<evidence type="ECO:0000313" key="2">
    <source>
        <dbReference type="EMBL" id="EFE41739.1"/>
    </source>
</evidence>
<feature type="region of interest" description="Disordered" evidence="1">
    <location>
        <begin position="443"/>
        <end position="516"/>
    </location>
</feature>
<dbReference type="OrthoDB" id="4174431at2759"/>
<dbReference type="AlphaFoldDB" id="D4D8Y0"/>
<sequence>MIRFPIEHLRAKCLSLSGCKVHEEEISTDNKKILRTRPRVGCNPPVVIVWPSLFSLEAALCLALSCKERERSRGTQSLNWLGILRGGGGRHTILKPDKMTGGRGRRRCILNCLARVPARVSPFISGRAIPSFLLHQPLSEKCVTFIDRSHSDELISSSPSFDLFLQALLRSISPTCDSRFFHTATMHFFSKTTIALTVALAAFSDATSHGRHRYRHFNRQDSSLSVPLSTGYATPTSSMGEAPAKKPVDTALAGMTSSPAPMGTGTNPKPTPQDPSCTVITSVVTYTLGPGNSVTSYTYTTSVPITHETRTVIPVSSNWHIRSKSTKTNISLQTPVGPQSSVPPTTTRTTTTTSTSTSTEWVTVSEVCTSASQGAPGSAQTKAPENPAGNPGPAPTSAPQPPAGAPGPDNTCPCPPPSTVTVTQATATITATVTQATATVTVTVSTESKPTKAQEAEAGNHAPAMKSPDQATPPFPSPKPTHPAHPSHPPHHSHPSQGMPHGTGSPAYHFPTGLAY</sequence>
<name>D4D8Y0_TRIVH</name>
<dbReference type="GeneID" id="9580904"/>
<organism evidence="2 3">
    <name type="scientific">Trichophyton verrucosum (strain HKI 0517)</name>
    <dbReference type="NCBI Taxonomy" id="663202"/>
    <lineage>
        <taxon>Eukaryota</taxon>
        <taxon>Fungi</taxon>
        <taxon>Dikarya</taxon>
        <taxon>Ascomycota</taxon>
        <taxon>Pezizomycotina</taxon>
        <taxon>Eurotiomycetes</taxon>
        <taxon>Eurotiomycetidae</taxon>
        <taxon>Onygenales</taxon>
        <taxon>Arthrodermataceae</taxon>
        <taxon>Trichophyton</taxon>
    </lineage>
</organism>
<feature type="compositionally biased region" description="Polar residues" evidence="1">
    <location>
        <begin position="326"/>
        <end position="339"/>
    </location>
</feature>
<feature type="region of interest" description="Disordered" evidence="1">
    <location>
        <begin position="251"/>
        <end position="275"/>
    </location>
</feature>
<accession>D4D8Y0</accession>
<evidence type="ECO:0000313" key="3">
    <source>
        <dbReference type="Proteomes" id="UP000008383"/>
    </source>
</evidence>
<feature type="compositionally biased region" description="Polar residues" evidence="1">
    <location>
        <begin position="371"/>
        <end position="381"/>
    </location>
</feature>
<dbReference type="KEGG" id="tve:TRV_03568"/>
<dbReference type="HOGENOM" id="CLU_040343_0_0_1"/>
<feature type="compositionally biased region" description="Pro residues" evidence="1">
    <location>
        <begin position="390"/>
        <end position="405"/>
    </location>
</feature>
<reference evidence="3" key="1">
    <citation type="journal article" date="2011" name="Genome Biol.">
        <title>Comparative and functional genomics provide insights into the pathogenicity of dermatophytic fungi.</title>
        <authorList>
            <person name="Burmester A."/>
            <person name="Shelest E."/>
            <person name="Gloeckner G."/>
            <person name="Heddergott C."/>
            <person name="Schindler S."/>
            <person name="Staib P."/>
            <person name="Heidel A."/>
            <person name="Felder M."/>
            <person name="Petzold A."/>
            <person name="Szafranski K."/>
            <person name="Feuermann M."/>
            <person name="Pedruzzi I."/>
            <person name="Priebe S."/>
            <person name="Groth M."/>
            <person name="Winkler R."/>
            <person name="Li W."/>
            <person name="Kniemeyer O."/>
            <person name="Schroeckh V."/>
            <person name="Hertweck C."/>
            <person name="Hube B."/>
            <person name="White T.C."/>
            <person name="Platzer M."/>
            <person name="Guthke R."/>
            <person name="Heitman J."/>
            <person name="Woestemeyer J."/>
            <person name="Zipfel P.F."/>
            <person name="Monod M."/>
            <person name="Brakhage A.A."/>
        </authorList>
    </citation>
    <scope>NUCLEOTIDE SEQUENCE [LARGE SCALE GENOMIC DNA]</scope>
    <source>
        <strain evidence="3">HKI 0517</strain>
    </source>
</reference>
<dbReference type="EMBL" id="ACYE01000183">
    <property type="protein sequence ID" value="EFE41739.1"/>
    <property type="molecule type" value="Genomic_DNA"/>
</dbReference>
<dbReference type="RefSeq" id="XP_003022357.1">
    <property type="nucleotide sequence ID" value="XM_003022311.1"/>
</dbReference>
<protein>
    <submittedName>
        <fullName evidence="2">Uncharacterized protein</fullName>
    </submittedName>
</protein>
<keyword evidence="3" id="KW-1185">Reference proteome</keyword>
<feature type="region of interest" description="Disordered" evidence="1">
    <location>
        <begin position="326"/>
        <end position="420"/>
    </location>
</feature>
<proteinExistence type="predicted"/>
<feature type="compositionally biased region" description="Pro residues" evidence="1">
    <location>
        <begin position="471"/>
        <end position="487"/>
    </location>
</feature>
<feature type="compositionally biased region" description="Polar residues" evidence="1">
    <location>
        <begin position="255"/>
        <end position="275"/>
    </location>
</feature>
<evidence type="ECO:0000256" key="1">
    <source>
        <dbReference type="SAM" id="MobiDB-lite"/>
    </source>
</evidence>
<dbReference type="Proteomes" id="UP000008383">
    <property type="component" value="Unassembled WGS sequence"/>
</dbReference>
<feature type="compositionally biased region" description="Low complexity" evidence="1">
    <location>
        <begin position="340"/>
        <end position="370"/>
    </location>
</feature>
<gene>
    <name evidence="2" type="ORF">TRV_03568</name>
</gene>
<comment type="caution">
    <text evidence="2">The sequence shown here is derived from an EMBL/GenBank/DDBJ whole genome shotgun (WGS) entry which is preliminary data.</text>
</comment>